<comment type="similarity">
    <text evidence="2 9">Belongs to the uroporphyrinogen-III synthase family.</text>
</comment>
<evidence type="ECO:0000259" key="10">
    <source>
        <dbReference type="Pfam" id="PF02602"/>
    </source>
</evidence>
<dbReference type="OrthoDB" id="9787650at2"/>
<comment type="pathway">
    <text evidence="1 9">Porphyrin-containing compound metabolism; protoporphyrin-IX biosynthesis; coproporphyrinogen-III from 5-aminolevulinate: step 3/4.</text>
</comment>
<name>A0A859A9U2_9PROT</name>
<dbReference type="EC" id="4.2.1.75" evidence="3 9"/>
<proteinExistence type="inferred from homology"/>
<accession>A0A149W040</accession>
<sequence>MPTGLLITRPRAEATRLAERLNSLGIRSWVYPTIDITPLTPTAESLSWAAQAALWIFVSANAVHAGWGFLAPLHKETHRLAAVGLATARRLQEVSGTSVLYPEQGSDSEALLTLPLFQRMDRWKIAIIRGRGGREWLRETLEQRGAQVGYIECYVRQVPQSNPETLEEALQAGASISVQSTESFHNLWAMASPAQREILATRPFIVSHSRIATALRALGLPHPVVLSPGDDALIAHYQKKGHSHG</sequence>
<accession>A0A859A9U2</accession>
<dbReference type="AlphaFoldDB" id="A0A859A9U2"/>
<dbReference type="Pfam" id="PF02602">
    <property type="entry name" value="HEM4"/>
    <property type="match status" value="1"/>
</dbReference>
<keyword evidence="4 9" id="KW-0456">Lyase</keyword>
<dbReference type="RefSeq" id="WP_051862598.1">
    <property type="nucleotide sequence ID" value="NZ_CP053675.1"/>
</dbReference>
<feature type="domain" description="Tetrapyrrole biosynthesis uroporphyrinogen III synthase" evidence="10">
    <location>
        <begin position="16"/>
        <end position="225"/>
    </location>
</feature>
<dbReference type="InterPro" id="IPR039793">
    <property type="entry name" value="UROS/Hem4"/>
</dbReference>
<keyword evidence="12" id="KW-1185">Reference proteome</keyword>
<evidence type="ECO:0000313" key="12">
    <source>
        <dbReference type="Proteomes" id="UP000075653"/>
    </source>
</evidence>
<dbReference type="PANTHER" id="PTHR38042">
    <property type="entry name" value="UROPORPHYRINOGEN-III SYNTHASE, CHLOROPLASTIC"/>
    <property type="match status" value="1"/>
</dbReference>
<comment type="function">
    <text evidence="6 9">Catalyzes cyclization of the linear tetrapyrrole, hydroxymethylbilane, to the macrocyclic uroporphyrinogen III.</text>
</comment>
<dbReference type="GO" id="GO:0006782">
    <property type="term" value="P:protoporphyrinogen IX biosynthetic process"/>
    <property type="evidence" value="ECO:0007669"/>
    <property type="project" value="UniProtKB-UniRule"/>
</dbReference>
<comment type="caution">
    <text evidence="11">The sequence shown here is derived from an EMBL/GenBank/DDBJ whole genome shotgun (WGS) entry which is preliminary data.</text>
</comment>
<dbReference type="UniPathway" id="UPA00251">
    <property type="reaction ID" value="UER00320"/>
</dbReference>
<evidence type="ECO:0000256" key="7">
    <source>
        <dbReference type="ARBA" id="ARBA00040167"/>
    </source>
</evidence>
<dbReference type="GeneID" id="301709948"/>
<dbReference type="PANTHER" id="PTHR38042:SF1">
    <property type="entry name" value="UROPORPHYRINOGEN-III SYNTHASE, CHLOROPLASTIC"/>
    <property type="match status" value="1"/>
</dbReference>
<dbReference type="SUPFAM" id="SSF69618">
    <property type="entry name" value="HemD-like"/>
    <property type="match status" value="1"/>
</dbReference>
<evidence type="ECO:0000256" key="9">
    <source>
        <dbReference type="RuleBase" id="RU366031"/>
    </source>
</evidence>
<keyword evidence="5 9" id="KW-0627">Porphyrin biosynthesis</keyword>
<dbReference type="Gene3D" id="3.40.50.10090">
    <property type="match status" value="2"/>
</dbReference>
<evidence type="ECO:0000256" key="2">
    <source>
        <dbReference type="ARBA" id="ARBA00008133"/>
    </source>
</evidence>
<protein>
    <recommendedName>
        <fullName evidence="7 9">Uroporphyrinogen-III synthase</fullName>
        <ecNumber evidence="3 9">4.2.1.75</ecNumber>
    </recommendedName>
</protein>
<dbReference type="PATRIC" id="fig|1789004.3.peg.637"/>
<organism evidence="11 12">
    <name type="scientific">Ferrovum myxofaciens</name>
    <dbReference type="NCBI Taxonomy" id="416213"/>
    <lineage>
        <taxon>Bacteria</taxon>
        <taxon>Pseudomonadati</taxon>
        <taxon>Pseudomonadota</taxon>
        <taxon>Betaproteobacteria</taxon>
        <taxon>Ferrovales</taxon>
        <taxon>Ferrovaceae</taxon>
        <taxon>Ferrovum</taxon>
    </lineage>
</organism>
<evidence type="ECO:0000256" key="4">
    <source>
        <dbReference type="ARBA" id="ARBA00023239"/>
    </source>
</evidence>
<evidence type="ECO:0000256" key="1">
    <source>
        <dbReference type="ARBA" id="ARBA00004772"/>
    </source>
</evidence>
<dbReference type="EMBL" id="LRRD01000009">
    <property type="protein sequence ID" value="KXW58851.1"/>
    <property type="molecule type" value="Genomic_DNA"/>
</dbReference>
<dbReference type="InterPro" id="IPR003754">
    <property type="entry name" value="4pyrrol_synth_uPrphyn_synth"/>
</dbReference>
<dbReference type="GO" id="GO:0006780">
    <property type="term" value="P:uroporphyrinogen III biosynthetic process"/>
    <property type="evidence" value="ECO:0007669"/>
    <property type="project" value="UniProtKB-UniRule"/>
</dbReference>
<dbReference type="InterPro" id="IPR036108">
    <property type="entry name" value="4pyrrol_syn_uPrphyn_synt_sf"/>
</dbReference>
<evidence type="ECO:0000256" key="5">
    <source>
        <dbReference type="ARBA" id="ARBA00023244"/>
    </source>
</evidence>
<dbReference type="Proteomes" id="UP000075653">
    <property type="component" value="Unassembled WGS sequence"/>
</dbReference>
<evidence type="ECO:0000256" key="6">
    <source>
        <dbReference type="ARBA" id="ARBA00037589"/>
    </source>
</evidence>
<gene>
    <name evidence="11" type="primary">hemD</name>
    <name evidence="11" type="ORF">FEMY_06350</name>
</gene>
<evidence type="ECO:0000313" key="11">
    <source>
        <dbReference type="EMBL" id="KXW58851.1"/>
    </source>
</evidence>
<evidence type="ECO:0000256" key="3">
    <source>
        <dbReference type="ARBA" id="ARBA00013109"/>
    </source>
</evidence>
<dbReference type="GO" id="GO:0004852">
    <property type="term" value="F:uroporphyrinogen-III synthase activity"/>
    <property type="evidence" value="ECO:0007669"/>
    <property type="project" value="UniProtKB-UniRule"/>
</dbReference>
<evidence type="ECO:0000256" key="8">
    <source>
        <dbReference type="ARBA" id="ARBA00048617"/>
    </source>
</evidence>
<dbReference type="CDD" id="cd06578">
    <property type="entry name" value="HemD"/>
    <property type="match status" value="1"/>
</dbReference>
<reference evidence="11 12" key="1">
    <citation type="submission" date="2016-01" db="EMBL/GenBank/DDBJ databases">
        <title>Genome sequence of the acidophilic iron oxidising Ferrovum strain Z-31.</title>
        <authorList>
            <person name="Poehlein A."/>
            <person name="Ullrich S.R."/>
            <person name="Schloemann M."/>
            <person name="Muehling M."/>
            <person name="Daniel R."/>
        </authorList>
    </citation>
    <scope>NUCLEOTIDE SEQUENCE [LARGE SCALE GENOMIC DNA]</scope>
    <source>
        <strain evidence="11 12">Z-31</strain>
    </source>
</reference>
<comment type="catalytic activity">
    <reaction evidence="8 9">
        <text>hydroxymethylbilane = uroporphyrinogen III + H2O</text>
        <dbReference type="Rhea" id="RHEA:18965"/>
        <dbReference type="ChEBI" id="CHEBI:15377"/>
        <dbReference type="ChEBI" id="CHEBI:57308"/>
        <dbReference type="ChEBI" id="CHEBI:57845"/>
        <dbReference type="EC" id="4.2.1.75"/>
    </reaction>
</comment>